<feature type="compositionally biased region" description="Low complexity" evidence="1">
    <location>
        <begin position="989"/>
        <end position="1026"/>
    </location>
</feature>
<feature type="compositionally biased region" description="Polar residues" evidence="1">
    <location>
        <begin position="1153"/>
        <end position="1185"/>
    </location>
</feature>
<dbReference type="EMBL" id="JRKL02012593">
    <property type="protein sequence ID" value="KAF3944525.1"/>
    <property type="molecule type" value="Genomic_DNA"/>
</dbReference>
<keyword evidence="3" id="KW-1185">Reference proteome</keyword>
<protein>
    <recommendedName>
        <fullName evidence="4">Time for coffee</fullName>
    </recommendedName>
</protein>
<proteinExistence type="predicted"/>
<organism evidence="2 3">
    <name type="scientific">Castanea mollissima</name>
    <name type="common">Chinese chestnut</name>
    <dbReference type="NCBI Taxonomy" id="60419"/>
    <lineage>
        <taxon>Eukaryota</taxon>
        <taxon>Viridiplantae</taxon>
        <taxon>Streptophyta</taxon>
        <taxon>Embryophyta</taxon>
        <taxon>Tracheophyta</taxon>
        <taxon>Spermatophyta</taxon>
        <taxon>Magnoliopsida</taxon>
        <taxon>eudicotyledons</taxon>
        <taxon>Gunneridae</taxon>
        <taxon>Pentapetalae</taxon>
        <taxon>rosids</taxon>
        <taxon>fabids</taxon>
        <taxon>Fagales</taxon>
        <taxon>Fagaceae</taxon>
        <taxon>Castanea</taxon>
    </lineage>
</organism>
<gene>
    <name evidence="2" type="ORF">CMV_029013</name>
</gene>
<feature type="compositionally biased region" description="Low complexity" evidence="1">
    <location>
        <begin position="741"/>
        <end position="771"/>
    </location>
</feature>
<feature type="region of interest" description="Disordered" evidence="1">
    <location>
        <begin position="989"/>
        <end position="1048"/>
    </location>
</feature>
<evidence type="ECO:0000313" key="2">
    <source>
        <dbReference type="EMBL" id="KAF3944525.1"/>
    </source>
</evidence>
<feature type="compositionally biased region" description="Polar residues" evidence="1">
    <location>
        <begin position="781"/>
        <end position="799"/>
    </location>
</feature>
<feature type="compositionally biased region" description="Polar residues" evidence="1">
    <location>
        <begin position="195"/>
        <end position="204"/>
    </location>
</feature>
<feature type="region of interest" description="Disordered" evidence="1">
    <location>
        <begin position="272"/>
        <end position="329"/>
    </location>
</feature>
<dbReference type="InterPro" id="IPR039317">
    <property type="entry name" value="TIC"/>
</dbReference>
<feature type="compositionally biased region" description="Polar residues" evidence="1">
    <location>
        <begin position="915"/>
        <end position="943"/>
    </location>
</feature>
<feature type="compositionally biased region" description="Low complexity" evidence="1">
    <location>
        <begin position="1137"/>
        <end position="1150"/>
    </location>
</feature>
<name>A0A8J4Q691_9ROSI</name>
<feature type="compositionally biased region" description="Acidic residues" evidence="1">
    <location>
        <begin position="74"/>
        <end position="90"/>
    </location>
</feature>
<feature type="compositionally biased region" description="Polar residues" evidence="1">
    <location>
        <begin position="1126"/>
        <end position="1136"/>
    </location>
</feature>
<feature type="compositionally biased region" description="Low complexity" evidence="1">
    <location>
        <begin position="205"/>
        <end position="216"/>
    </location>
</feature>
<comment type="caution">
    <text evidence="2">The sequence shown here is derived from an EMBL/GenBank/DDBJ whole genome shotgun (WGS) entry which is preliminary data.</text>
</comment>
<feature type="region of interest" description="Disordered" evidence="1">
    <location>
        <begin position="404"/>
        <end position="437"/>
    </location>
</feature>
<dbReference type="OrthoDB" id="784889at2759"/>
<feature type="compositionally biased region" description="Basic residues" evidence="1">
    <location>
        <begin position="99"/>
        <end position="109"/>
    </location>
</feature>
<feature type="compositionally biased region" description="Low complexity" evidence="1">
    <location>
        <begin position="170"/>
        <end position="188"/>
    </location>
</feature>
<dbReference type="AlphaFoldDB" id="A0A8J4Q691"/>
<evidence type="ECO:0008006" key="4">
    <source>
        <dbReference type="Google" id="ProtNLM"/>
    </source>
</evidence>
<dbReference type="GO" id="GO:0005634">
    <property type="term" value="C:nucleus"/>
    <property type="evidence" value="ECO:0007669"/>
    <property type="project" value="TreeGrafter"/>
</dbReference>
<feature type="region of interest" description="Disordered" evidence="1">
    <location>
        <begin position="741"/>
        <end position="822"/>
    </location>
</feature>
<feature type="compositionally biased region" description="Basic and acidic residues" evidence="1">
    <location>
        <begin position="280"/>
        <end position="299"/>
    </location>
</feature>
<accession>A0A8J4Q691</accession>
<feature type="compositionally biased region" description="Polar residues" evidence="1">
    <location>
        <begin position="411"/>
        <end position="421"/>
    </location>
</feature>
<dbReference type="Proteomes" id="UP000737018">
    <property type="component" value="Unassembled WGS sequence"/>
</dbReference>
<evidence type="ECO:0000256" key="1">
    <source>
        <dbReference type="SAM" id="MobiDB-lite"/>
    </source>
</evidence>
<feature type="compositionally biased region" description="Basic and acidic residues" evidence="1">
    <location>
        <begin position="44"/>
        <end position="56"/>
    </location>
</feature>
<feature type="compositionally biased region" description="Low complexity" evidence="1">
    <location>
        <begin position="1033"/>
        <end position="1044"/>
    </location>
</feature>
<feature type="region of interest" description="Disordered" evidence="1">
    <location>
        <begin position="1065"/>
        <end position="1208"/>
    </location>
</feature>
<feature type="compositionally biased region" description="Polar residues" evidence="1">
    <location>
        <begin position="246"/>
        <end position="260"/>
    </location>
</feature>
<evidence type="ECO:0000313" key="3">
    <source>
        <dbReference type="Proteomes" id="UP000737018"/>
    </source>
</evidence>
<feature type="compositionally biased region" description="Polar residues" evidence="1">
    <location>
        <begin position="809"/>
        <end position="822"/>
    </location>
</feature>
<dbReference type="PANTHER" id="PTHR34798:SF1">
    <property type="entry name" value="TIC-LIKE PROTEIN"/>
    <property type="match status" value="1"/>
</dbReference>
<dbReference type="GO" id="GO:0042752">
    <property type="term" value="P:regulation of circadian rhythm"/>
    <property type="evidence" value="ECO:0007669"/>
    <property type="project" value="InterPro"/>
</dbReference>
<dbReference type="PANTHER" id="PTHR34798">
    <property type="entry name" value="PROTEIN TIME FOR COFFEE"/>
    <property type="match status" value="1"/>
</dbReference>
<feature type="region of interest" description="Disordered" evidence="1">
    <location>
        <begin position="914"/>
        <end position="960"/>
    </location>
</feature>
<feature type="region of interest" description="Disordered" evidence="1">
    <location>
        <begin position="1"/>
        <end position="260"/>
    </location>
</feature>
<reference evidence="2" key="1">
    <citation type="submission" date="2020-03" db="EMBL/GenBank/DDBJ databases">
        <title>Castanea mollissima Vanexum genome sequencing.</title>
        <authorList>
            <person name="Staton M."/>
        </authorList>
    </citation>
    <scope>NUCLEOTIDE SEQUENCE</scope>
    <source>
        <tissue evidence="2">Leaf</tissue>
    </source>
</reference>
<sequence length="1208" mass="128923">MERSREARRPSSSSMATGNGQPKRRHRSNSLRDSPEEGQVELQEAVKIRSKRDRESLMNNRSKRKRTSSKREEGEESTEESVGDEEDEEYSTVVDDHNHRRSARSSRHWKVADEMIGVSVPRKARSSSAKRAHENLVSANGGKEELKAQPPNSEEDIEIEIAEVLYGLMKQSQSQSQSQSNKSSGNSSHELDPNANPNDINGLSTVAATATATQTCTKKRKLEGEKSSGTVENSEIESEQLEKTETSSSPKECVSLESQQEVDAAITVIMEEEEEEEEDLKSSDKEAGIGDCVSPRKESATPCGGDELNAVEGVQDSTKGVLTVPEAENKREEKLEIDLMAMPPMPSSPDVVSFIDLIADHKPPVKDEEKVEKFVKKEMVIEESEDRRKNKVEAIGEKSELPKLDLEKLTQDSGSVRSSRLQQQQQAKASIPKVEKTAQSDSLPFPIAVPGWLGGLPSLGYMPPFQTVVPMDGITASATPLQPPQFSLSQPRPNRCATHHFIARNICLHQQYTKMSNFCPMPAGTAALGGANMNNLNAMPPAEKMIFGNPFQGSFPGKSLNAVPEKGQAETNFPGHTGKDKGREAANLTETAQRKQVVLQQAPQLAPAGSLMSGPAFIFSMGQHPAVAAAGANQSGSSKHANSAKNIPLTSNTAAGSLGNNCASGPLGSSSVLPAVATAMSFNYPTFPANEAPYMAILQNNAYPVPISTPVGTSTAFRGSNPAQTMPFFNGPFYSSHMFHPSQLQQQQPHLQPLAQTTHQSTSTSSGLSSSHKQPRGAQGSGNNLLASSKQHVPPSNQSRKNEAEMTRENTQSVADSRASHTQKSVYAQNFTVPGQPLNYTLMPSAALGVSSGGNHGEKQQQGLKNVVELFPSPAFGMSFAAFNGNTTASTLNFSSMPQNPVIFQSLPDMGRQGYQVSQASQAAQPKNHQVSEGKSGANSINSDDAKKATLGKPSTTTGQTLVFDNSARTLSFMSSPVVTGNWPSRSITSTTITTNAPTAGNTSNSQQQQLLQLQMQKQHVMQQQQPALSARSKASTTNSLSSSPIVAKFPTNPPVFSQTLIHSNSSVQSSQSKNAGRNPSSQAPTASSVASNAPFLNYLSQQPGRAPSGPAQISFGGNSKPALSPQGQQMHTNNRSSSTSASGSPSTGGILRTNSTGGKVGSSTNTLQSQQTDNSSGGTGQKSSPVCGRNVPSILSTCPSHMSELKY</sequence>
<feature type="compositionally biased region" description="Polar residues" evidence="1">
    <location>
        <begin position="1074"/>
        <end position="1092"/>
    </location>
</feature>